<dbReference type="Pfam" id="PF00581">
    <property type="entry name" value="Rhodanese"/>
    <property type="match status" value="1"/>
</dbReference>
<dbReference type="SUPFAM" id="SSF52821">
    <property type="entry name" value="Rhodanese/Cell cycle control phosphatase"/>
    <property type="match status" value="1"/>
</dbReference>
<dbReference type="PROSITE" id="PS50206">
    <property type="entry name" value="RHODANESE_3"/>
    <property type="match status" value="1"/>
</dbReference>
<dbReference type="Gene3D" id="3.40.250.10">
    <property type="entry name" value="Rhodanese-like domain"/>
    <property type="match status" value="1"/>
</dbReference>
<dbReference type="KEGG" id="uru:DSM104443_03818"/>
<accession>A0A6M4H079</accession>
<evidence type="ECO:0000259" key="1">
    <source>
        <dbReference type="PROSITE" id="PS50206"/>
    </source>
</evidence>
<dbReference type="PANTHER" id="PTHR45431:SF3">
    <property type="entry name" value="RHODANESE-LIKE DOMAIN-CONTAINING PROTEIN 15, CHLOROPLASTIC"/>
    <property type="match status" value="1"/>
</dbReference>
<dbReference type="InterPro" id="IPR036873">
    <property type="entry name" value="Rhodanese-like_dom_sf"/>
</dbReference>
<organism evidence="2 3">
    <name type="scientific">Usitatibacter rugosus</name>
    <dbReference type="NCBI Taxonomy" id="2732067"/>
    <lineage>
        <taxon>Bacteria</taxon>
        <taxon>Pseudomonadati</taxon>
        <taxon>Pseudomonadota</taxon>
        <taxon>Betaproteobacteria</taxon>
        <taxon>Nitrosomonadales</taxon>
        <taxon>Usitatibacteraceae</taxon>
        <taxon>Usitatibacter</taxon>
    </lineage>
</organism>
<dbReference type="EMBL" id="CP053069">
    <property type="protein sequence ID" value="QJR12725.1"/>
    <property type="molecule type" value="Genomic_DNA"/>
</dbReference>
<feature type="domain" description="Rhodanese" evidence="1">
    <location>
        <begin position="15"/>
        <end position="111"/>
    </location>
</feature>
<sequence length="131" mass="15046">MDHLTPKQTYQYLKDNPDAVFVDCRSEMEYMFVGHPVGSMMVPWYDGADWELNTHFVGQVKRIAGANFEKRPIVLICRSGNRTLEAGDALEKAGFKHVINVLHGFEGELDPNHHRNTLSGWRVDGLPWEQY</sequence>
<dbReference type="AlphaFoldDB" id="A0A6M4H079"/>
<dbReference type="Proteomes" id="UP000501534">
    <property type="component" value="Chromosome"/>
</dbReference>
<proteinExistence type="predicted"/>
<evidence type="ECO:0000313" key="2">
    <source>
        <dbReference type="EMBL" id="QJR12725.1"/>
    </source>
</evidence>
<dbReference type="RefSeq" id="WP_171095177.1">
    <property type="nucleotide sequence ID" value="NZ_CP053069.1"/>
</dbReference>
<dbReference type="PANTHER" id="PTHR45431">
    <property type="entry name" value="RHODANESE-LIKE DOMAIN-CONTAINING PROTEIN 15, CHLOROPLASTIC"/>
    <property type="match status" value="1"/>
</dbReference>
<gene>
    <name evidence="2" type="ORF">DSM104443_03818</name>
</gene>
<dbReference type="InterPro" id="IPR052367">
    <property type="entry name" value="Thiosulfate_ST/Rhodanese-like"/>
</dbReference>
<dbReference type="CDD" id="cd01522">
    <property type="entry name" value="RHOD_1"/>
    <property type="match status" value="1"/>
</dbReference>
<dbReference type="SMART" id="SM00450">
    <property type="entry name" value="RHOD"/>
    <property type="match status" value="1"/>
</dbReference>
<protein>
    <recommendedName>
        <fullName evidence="1">Rhodanese domain-containing protein</fullName>
    </recommendedName>
</protein>
<keyword evidence="3" id="KW-1185">Reference proteome</keyword>
<dbReference type="InterPro" id="IPR001763">
    <property type="entry name" value="Rhodanese-like_dom"/>
</dbReference>
<name>A0A6M4H079_9PROT</name>
<reference evidence="2 3" key="1">
    <citation type="submission" date="2020-04" db="EMBL/GenBank/DDBJ databases">
        <title>Usitatibacter rugosus gen. nov., sp. nov. and Usitatibacter palustris sp. nov., novel members of Usitatibacteraceae fam. nov. within the order Nitrosomonadales isolated from soil.</title>
        <authorList>
            <person name="Huber K.J."/>
            <person name="Neumann-Schaal M."/>
            <person name="Geppert A."/>
            <person name="Luckner M."/>
            <person name="Wanner G."/>
            <person name="Overmann J."/>
        </authorList>
    </citation>
    <scope>NUCLEOTIDE SEQUENCE [LARGE SCALE GENOMIC DNA]</scope>
    <source>
        <strain evidence="2 3">0125_3</strain>
    </source>
</reference>
<evidence type="ECO:0000313" key="3">
    <source>
        <dbReference type="Proteomes" id="UP000501534"/>
    </source>
</evidence>